<comment type="caution">
    <text evidence="2">The sequence shown here is derived from an EMBL/GenBank/DDBJ whole genome shotgun (WGS) entry which is preliminary data.</text>
</comment>
<dbReference type="EMBL" id="NRSD01000026">
    <property type="protein sequence ID" value="MBK1646490.1"/>
    <property type="molecule type" value="Genomic_DNA"/>
</dbReference>
<evidence type="ECO:0000313" key="3">
    <source>
        <dbReference type="Proteomes" id="UP001138802"/>
    </source>
</evidence>
<accession>A0A9X1BB80</accession>
<protein>
    <recommendedName>
        <fullName evidence="4">Flagellar assembly protein T N-terminal domain-containing protein</fullName>
    </recommendedName>
</protein>
<keyword evidence="1" id="KW-0732">Signal</keyword>
<evidence type="ECO:0008006" key="4">
    <source>
        <dbReference type="Google" id="ProtNLM"/>
    </source>
</evidence>
<feature type="signal peptide" evidence="1">
    <location>
        <begin position="1"/>
        <end position="25"/>
    </location>
</feature>
<organism evidence="2 3">
    <name type="scientific">Thiocapsa imhoffii</name>
    <dbReference type="NCBI Taxonomy" id="382777"/>
    <lineage>
        <taxon>Bacteria</taxon>
        <taxon>Pseudomonadati</taxon>
        <taxon>Pseudomonadota</taxon>
        <taxon>Gammaproteobacteria</taxon>
        <taxon>Chromatiales</taxon>
        <taxon>Chromatiaceae</taxon>
        <taxon>Thiocapsa</taxon>
    </lineage>
</organism>
<name>A0A9X1BB80_9GAMM</name>
<reference evidence="2 3" key="1">
    <citation type="journal article" date="2020" name="Microorganisms">
        <title>Osmotic Adaptation and Compatible Solute Biosynthesis of Phototrophic Bacteria as Revealed from Genome Analyses.</title>
        <authorList>
            <person name="Imhoff J.F."/>
            <person name="Rahn T."/>
            <person name="Kunzel S."/>
            <person name="Keller A."/>
            <person name="Neulinger S.C."/>
        </authorList>
    </citation>
    <scope>NUCLEOTIDE SEQUENCE [LARGE SCALE GENOMIC DNA]</scope>
    <source>
        <strain evidence="2 3">DSM 21303</strain>
    </source>
</reference>
<proteinExistence type="predicted"/>
<evidence type="ECO:0000313" key="2">
    <source>
        <dbReference type="EMBL" id="MBK1646490.1"/>
    </source>
</evidence>
<gene>
    <name evidence="2" type="ORF">CKO25_17930</name>
</gene>
<dbReference type="Proteomes" id="UP001138802">
    <property type="component" value="Unassembled WGS sequence"/>
</dbReference>
<feature type="chain" id="PRO_5040789160" description="Flagellar assembly protein T N-terminal domain-containing protein" evidence="1">
    <location>
        <begin position="26"/>
        <end position="351"/>
    </location>
</feature>
<dbReference type="RefSeq" id="WP_200389309.1">
    <property type="nucleotide sequence ID" value="NZ_NRSD01000026.1"/>
</dbReference>
<dbReference type="AlphaFoldDB" id="A0A9X1BB80"/>
<sequence length="351" mass="36506">MTRYTYIRFGLLLPTCLLLATGAIAQSAQPLTTAPVGATAPGAANVAPIPGEPSPVGASAEVAAPPAIQEVSILEDEMLGGIDWENNVVYAVGDGIAPPNAVSPAQARARAKRAAMDEAMAGLLEAVEAVRVDAESTTRDMINESRVVNTAVSGLIRNAEVVELRQAEDGSYQVKMRMPIHDRQGLSGMLLPMALSQVQKVRIQTRVVRTDGVLAPQTTTSTADPIAEGPLQDQPAVAAPTYTGLIIDASGKSIEEAMFPRILDPNGQVLYDLSSVDPNVAVTSGICAYRPSLDKAKQDPRAGSNPLIIAAAEAAGSGRSDLVLDDAAAAQIAALANSELLRDAKVVVVTE</sequence>
<evidence type="ECO:0000256" key="1">
    <source>
        <dbReference type="SAM" id="SignalP"/>
    </source>
</evidence>
<keyword evidence="3" id="KW-1185">Reference proteome</keyword>